<gene>
    <name evidence="2" type="ordered locus">PA0137</name>
</gene>
<protein>
    <submittedName>
        <fullName evidence="2">Uncharacterized protein</fullName>
    </submittedName>
</protein>
<feature type="transmembrane region" description="Helical" evidence="1">
    <location>
        <begin position="63"/>
        <end position="86"/>
    </location>
</feature>
<dbReference type="Proteomes" id="UP000008323">
    <property type="component" value="Chromosome"/>
</dbReference>
<evidence type="ECO:0000313" key="3">
    <source>
        <dbReference type="Proteomes" id="UP000008323"/>
    </source>
</evidence>
<keyword evidence="1" id="KW-0812">Transmembrane</keyword>
<accession>B1V940</accession>
<evidence type="ECO:0000256" key="1">
    <source>
        <dbReference type="SAM" id="Phobius"/>
    </source>
</evidence>
<name>B1V940_PHYAS</name>
<reference evidence="2 3" key="1">
    <citation type="journal article" date="2008" name="J. Bacteriol.">
        <title>Comparative genome analysis of 'Candidatus Phytoplasma australiense' (subgroup tuf-Australia I; rp-A) and 'Ca. Phytoplasma asteris' strains OY-M and AY-WB.</title>
        <authorList>
            <person name="Tran-Nguyen L.T."/>
            <person name="Kube M."/>
            <person name="Schneider B."/>
            <person name="Reinhardt R."/>
            <person name="Gibb K.S."/>
        </authorList>
    </citation>
    <scope>NUCLEOTIDE SEQUENCE [LARGE SCALE GENOMIC DNA]</scope>
</reference>
<feature type="transmembrane region" description="Helical" evidence="1">
    <location>
        <begin position="16"/>
        <end position="34"/>
    </location>
</feature>
<dbReference type="EMBL" id="AM422018">
    <property type="protein sequence ID" value="CAM11472.1"/>
    <property type="molecule type" value="Genomic_DNA"/>
</dbReference>
<proteinExistence type="predicted"/>
<dbReference type="AlphaFoldDB" id="B1V940"/>
<keyword evidence="1" id="KW-1133">Transmembrane helix</keyword>
<organism evidence="2 3">
    <name type="scientific">Phytoplasma australiense</name>
    <dbReference type="NCBI Taxonomy" id="59748"/>
    <lineage>
        <taxon>Bacteria</taxon>
        <taxon>Bacillati</taxon>
        <taxon>Mycoplasmatota</taxon>
        <taxon>Mollicutes</taxon>
        <taxon>Acholeplasmatales</taxon>
        <taxon>Acholeplasmataceae</taxon>
        <taxon>Candidatus Phytoplasma</taxon>
        <taxon>16SrXII (Stolbur group)</taxon>
    </lineage>
</organism>
<sequence length="87" mass="10707">MTFDSCLFLDFNTIKIFKNNNIIFLFFLSFSCFFKDKHTKIFFVFFCNAHYQEKKISFYKWRFVSWFLTSAIYISGFCFLSFGLYFF</sequence>
<evidence type="ECO:0000313" key="2">
    <source>
        <dbReference type="EMBL" id="CAM11472.1"/>
    </source>
</evidence>
<dbReference type="KEGG" id="pal:PA0137"/>
<keyword evidence="1" id="KW-0472">Membrane</keyword>